<sequence length="437" mass="49963">MGSRNGRRERRKRRRDNRQNVVQTVNLCHDSRYVELRKWLKERGFNSNSLIPAQFSNTGRGLMTTKAIKAGGLVVSLPESCLMTSQSVLSSYLGEYFKRWKPSVSPVLALCVFLISERHLGVTSRWKPYIDVLPENYTCPAYFSDDALSLLPGDLRNKALDQRGRPLFRRPVEDIFTHDALRWAWCSVNTRTVYVERPQSPYLSRERDVYALAPYLDLLNHCASVQVDAEFSQVTRCYEIRSRQGCRKFQQAFICYGPHDNQKLLLEYGFVAPGNPHSVVYVDPSDLQLCLGAAVQQFDQKLLFLKQSNFLANLTFGLDGASWRLMTALRLLSLKPDQYSCWKGVLLGAAVSQEREERSAHFAKMLCQRLWGENSQALQRLSLLKKEAAASVREQLAVVEYLRLEAQSILEHSQEVLKNLQEEAPRSDVSPPTEDHV</sequence>
<dbReference type="PROSITE" id="PS50280">
    <property type="entry name" value="SET"/>
    <property type="match status" value="1"/>
</dbReference>
<dbReference type="FunFam" id="3.90.1410.10:FF:000002">
    <property type="entry name" value="SET domain-containing protein 4 isoform X1"/>
    <property type="match status" value="1"/>
</dbReference>
<organism evidence="5 6">
    <name type="scientific">Synaphobranchus kaupii</name>
    <name type="common">Kaup's arrowtooth eel</name>
    <dbReference type="NCBI Taxonomy" id="118154"/>
    <lineage>
        <taxon>Eukaryota</taxon>
        <taxon>Metazoa</taxon>
        <taxon>Chordata</taxon>
        <taxon>Craniata</taxon>
        <taxon>Vertebrata</taxon>
        <taxon>Euteleostomi</taxon>
        <taxon>Actinopterygii</taxon>
        <taxon>Neopterygii</taxon>
        <taxon>Teleostei</taxon>
        <taxon>Anguilliformes</taxon>
        <taxon>Synaphobranchidae</taxon>
        <taxon>Synaphobranchus</taxon>
    </lineage>
</organism>
<evidence type="ECO:0000256" key="1">
    <source>
        <dbReference type="ARBA" id="ARBA00022603"/>
    </source>
</evidence>
<evidence type="ECO:0000256" key="2">
    <source>
        <dbReference type="ARBA" id="ARBA00022679"/>
    </source>
</evidence>
<feature type="domain" description="SET" evidence="4">
    <location>
        <begin position="48"/>
        <end position="257"/>
    </location>
</feature>
<dbReference type="PANTHER" id="PTHR13271:SF151">
    <property type="entry name" value="SET DOMAIN-CONTAINING PROTEIN 4"/>
    <property type="match status" value="1"/>
</dbReference>
<reference evidence="5" key="1">
    <citation type="journal article" date="2023" name="Science">
        <title>Genome structures resolve the early diversification of teleost fishes.</title>
        <authorList>
            <person name="Parey E."/>
            <person name="Louis A."/>
            <person name="Montfort J."/>
            <person name="Bouchez O."/>
            <person name="Roques C."/>
            <person name="Iampietro C."/>
            <person name="Lluch J."/>
            <person name="Castinel A."/>
            <person name="Donnadieu C."/>
            <person name="Desvignes T."/>
            <person name="Floi Bucao C."/>
            <person name="Jouanno E."/>
            <person name="Wen M."/>
            <person name="Mejri S."/>
            <person name="Dirks R."/>
            <person name="Jansen H."/>
            <person name="Henkel C."/>
            <person name="Chen W.J."/>
            <person name="Zahm M."/>
            <person name="Cabau C."/>
            <person name="Klopp C."/>
            <person name="Thompson A.W."/>
            <person name="Robinson-Rechavi M."/>
            <person name="Braasch I."/>
            <person name="Lecointre G."/>
            <person name="Bobe J."/>
            <person name="Postlethwait J.H."/>
            <person name="Berthelot C."/>
            <person name="Roest Crollius H."/>
            <person name="Guiguen Y."/>
        </authorList>
    </citation>
    <scope>NUCLEOTIDE SEQUENCE</scope>
    <source>
        <strain evidence="5">WJC10195</strain>
    </source>
</reference>
<evidence type="ECO:0000256" key="3">
    <source>
        <dbReference type="ARBA" id="ARBA00022691"/>
    </source>
</evidence>
<dbReference type="EMBL" id="JAINUF010000008">
    <property type="protein sequence ID" value="KAJ8352478.1"/>
    <property type="molecule type" value="Genomic_DNA"/>
</dbReference>
<dbReference type="PIRSF" id="PIRSF027158">
    <property type="entry name" value="Lys_MTase_YDR198C_prd"/>
    <property type="match status" value="1"/>
</dbReference>
<keyword evidence="1" id="KW-0489">Methyltransferase</keyword>
<keyword evidence="2" id="KW-0808">Transferase</keyword>
<evidence type="ECO:0000313" key="6">
    <source>
        <dbReference type="Proteomes" id="UP001152622"/>
    </source>
</evidence>
<dbReference type="OrthoDB" id="341421at2759"/>
<dbReference type="InterPro" id="IPR001214">
    <property type="entry name" value="SET_dom"/>
</dbReference>
<comment type="caution">
    <text evidence="5">The sequence shown here is derived from an EMBL/GenBank/DDBJ whole genome shotgun (WGS) entry which is preliminary data.</text>
</comment>
<dbReference type="AlphaFoldDB" id="A0A9Q1IS33"/>
<dbReference type="Pfam" id="PF09273">
    <property type="entry name" value="Rubis-subs-bind"/>
    <property type="match status" value="1"/>
</dbReference>
<proteinExistence type="predicted"/>
<keyword evidence="6" id="KW-1185">Reference proteome</keyword>
<evidence type="ECO:0000313" key="5">
    <source>
        <dbReference type="EMBL" id="KAJ8352478.1"/>
    </source>
</evidence>
<dbReference type="CDD" id="cd19177">
    <property type="entry name" value="SET_SETD4"/>
    <property type="match status" value="1"/>
</dbReference>
<dbReference type="Proteomes" id="UP001152622">
    <property type="component" value="Chromosome 8"/>
</dbReference>
<gene>
    <name evidence="5" type="ORF">SKAU_G00239540</name>
</gene>
<dbReference type="InterPro" id="IPR044429">
    <property type="entry name" value="SETD4_SET"/>
</dbReference>
<dbReference type="InterPro" id="IPR015353">
    <property type="entry name" value="Rubisco_LSMT_subst-bd"/>
</dbReference>
<dbReference type="GO" id="GO:0016279">
    <property type="term" value="F:protein-lysine N-methyltransferase activity"/>
    <property type="evidence" value="ECO:0007669"/>
    <property type="project" value="InterPro"/>
</dbReference>
<dbReference type="InterPro" id="IPR046341">
    <property type="entry name" value="SET_dom_sf"/>
</dbReference>
<evidence type="ECO:0000259" key="4">
    <source>
        <dbReference type="PROSITE" id="PS50280"/>
    </source>
</evidence>
<dbReference type="InterPro" id="IPR050600">
    <property type="entry name" value="SETD3_SETD6_MTase"/>
</dbReference>
<protein>
    <recommendedName>
        <fullName evidence="4">SET domain-containing protein</fullName>
    </recommendedName>
</protein>
<dbReference type="Gene3D" id="3.90.1420.10">
    <property type="entry name" value="Rubisco LSMT, substrate-binding domain"/>
    <property type="match status" value="1"/>
</dbReference>
<keyword evidence="3" id="KW-0949">S-adenosyl-L-methionine</keyword>
<dbReference type="InterPro" id="IPR016852">
    <property type="entry name" value="SET_MeTrfase"/>
</dbReference>
<dbReference type="Gene3D" id="3.90.1410.10">
    <property type="entry name" value="set domain protein methyltransferase, domain 1"/>
    <property type="match status" value="1"/>
</dbReference>
<accession>A0A9Q1IS33</accession>
<dbReference type="PANTHER" id="PTHR13271">
    <property type="entry name" value="UNCHARACTERIZED PUTATIVE METHYLTRANSFERASE"/>
    <property type="match status" value="1"/>
</dbReference>
<dbReference type="SUPFAM" id="SSF82199">
    <property type="entry name" value="SET domain"/>
    <property type="match status" value="1"/>
</dbReference>
<dbReference type="InterPro" id="IPR036464">
    <property type="entry name" value="Rubisco_LSMT_subst-bd_sf"/>
</dbReference>
<dbReference type="GO" id="GO:0032259">
    <property type="term" value="P:methylation"/>
    <property type="evidence" value="ECO:0007669"/>
    <property type="project" value="UniProtKB-KW"/>
</dbReference>
<name>A0A9Q1IS33_SYNKA</name>